<dbReference type="STRING" id="696281.Desru_1559"/>
<dbReference type="Pfam" id="PF01977">
    <property type="entry name" value="UbiD"/>
    <property type="match status" value="1"/>
</dbReference>
<dbReference type="InterPro" id="IPR022390">
    <property type="entry name" value="HBDC"/>
</dbReference>
<feature type="domain" description="3-octaprenyl-4-hydroxybenzoate carboxy-lyase-like Rift-related" evidence="2">
    <location>
        <begin position="151"/>
        <end position="349"/>
    </location>
</feature>
<dbReference type="FunFam" id="3.40.1670.10:FF:000002">
    <property type="entry name" value="Menaquinone biosynthesis decarboxylase"/>
    <property type="match status" value="1"/>
</dbReference>
<feature type="domain" description="3-octaprenyl-4-hydroxybenzoate carboxy-lyase-like N-terminal" evidence="3">
    <location>
        <begin position="42"/>
        <end position="117"/>
    </location>
</feature>
<dbReference type="InterPro" id="IPR049383">
    <property type="entry name" value="UbiD-like_N"/>
</dbReference>
<name>F6DRR3_DESRL</name>
<dbReference type="GO" id="GO:0005829">
    <property type="term" value="C:cytosol"/>
    <property type="evidence" value="ECO:0007669"/>
    <property type="project" value="TreeGrafter"/>
</dbReference>
<dbReference type="HOGENOM" id="CLU_023348_4_1_9"/>
<dbReference type="NCBIfam" id="TIGR03701">
    <property type="entry name" value="mena_SCO4490"/>
    <property type="match status" value="1"/>
</dbReference>
<evidence type="ECO:0000256" key="1">
    <source>
        <dbReference type="ARBA" id="ARBA00010021"/>
    </source>
</evidence>
<comment type="similarity">
    <text evidence="1">Belongs to the UbiD family.</text>
</comment>
<evidence type="ECO:0000313" key="6">
    <source>
        <dbReference type="Proteomes" id="UP000009234"/>
    </source>
</evidence>
<dbReference type="InterPro" id="IPR048304">
    <property type="entry name" value="UbiD_Rift_dom"/>
</dbReference>
<accession>F6DRR3</accession>
<dbReference type="Proteomes" id="UP000009234">
    <property type="component" value="Chromosome"/>
</dbReference>
<dbReference type="PANTHER" id="PTHR30108">
    <property type="entry name" value="3-OCTAPRENYL-4-HYDROXYBENZOATE CARBOXY-LYASE-RELATED"/>
    <property type="match status" value="1"/>
</dbReference>
<proteinExistence type="inferred from homology"/>
<dbReference type="eggNOG" id="COG0043">
    <property type="taxonomic scope" value="Bacteria"/>
</dbReference>
<organism evidence="5 6">
    <name type="scientific">Desulforamulus ruminis (strain ATCC 23193 / DSM 2154 / NCIMB 8452 / DL)</name>
    <name type="common">Desulfotomaculum ruminis</name>
    <dbReference type="NCBI Taxonomy" id="696281"/>
    <lineage>
        <taxon>Bacteria</taxon>
        <taxon>Bacillati</taxon>
        <taxon>Bacillota</taxon>
        <taxon>Clostridia</taxon>
        <taxon>Eubacteriales</taxon>
        <taxon>Peptococcaceae</taxon>
        <taxon>Desulforamulus</taxon>
    </lineage>
</organism>
<dbReference type="KEGG" id="dru:Desru_1559"/>
<evidence type="ECO:0000259" key="2">
    <source>
        <dbReference type="Pfam" id="PF01977"/>
    </source>
</evidence>
<gene>
    <name evidence="5" type="ordered locus">Desru_1559</name>
</gene>
<sequence length="513" mass="57760">MWGPNEKYKDKPLNDERTGWIDLFVIEGWGVVMAYQDLRDYLKVLESKGLLKRIKTEVSADLEITEISDRVVKSGGPALLFENVQGYKMPVVTNLMGSLEHMKLALQVKDLDDIGKEMLEFLQPPELPSSFMDKLKALPKLAQISSFLPKTVRSGPCKEVILNGNHSLAHLPVLKCWPLDGGPFITLPLVFTKDPETGRRNVGMYRMQVYDEVTTGMHWHMHKDGAENHRKQQRSGQRLEVAVALGADPACIFSAIAPLPPGIDEMLLAGFLRKEPVEMVKCETVDLEVPARSEIVLEGYVDPGELRWEGPFGDHTGYYSLADHYPVFHLTCVTQRKDPIYPATIVGKPPIEDNFMGKAIERTFLPLMRLQLSEIVDINMPAEGCFHNCVIVSIKKKYPGHAKKVMNALWGMGQMMFAKLIIVVDEQVNVQNPSEVAWRVFNNIDARRDVLVVDGPLDALDHSSPMPFYGGKMGIDATRKWPAEGHAREWPGDIEMSDDIKSLVNRKWQSYGI</sequence>
<dbReference type="AlphaFoldDB" id="F6DRR3"/>
<dbReference type="SUPFAM" id="SSF50475">
    <property type="entry name" value="FMN-binding split barrel"/>
    <property type="match status" value="1"/>
</dbReference>
<reference evidence="5 6" key="2">
    <citation type="journal article" date="2012" name="Stand. Genomic Sci.">
        <title>Complete genome sequence of the sulfate-reducing firmicute Desulfotomaculum ruminis type strain (DL(T)).</title>
        <authorList>
            <person name="Spring S."/>
            <person name="Visser M."/>
            <person name="Lu M."/>
            <person name="Copeland A."/>
            <person name="Lapidus A."/>
            <person name="Lucas S."/>
            <person name="Cheng J.F."/>
            <person name="Han C."/>
            <person name="Tapia R."/>
            <person name="Goodwin L.A."/>
            <person name="Pitluck S."/>
            <person name="Ivanova N."/>
            <person name="Land M."/>
            <person name="Hauser L."/>
            <person name="Larimer F."/>
            <person name="Rohde M."/>
            <person name="Goker M."/>
            <person name="Detter J.C."/>
            <person name="Kyrpides N.C."/>
            <person name="Woyke T."/>
            <person name="Schaap P.J."/>
            <person name="Plugge C.M."/>
            <person name="Muyzer G."/>
            <person name="Kuever J."/>
            <person name="Pereira I.A."/>
            <person name="Parshina S.N."/>
            <person name="Bernier-Latmani R."/>
            <person name="Stams A.J."/>
            <person name="Klenk H.P."/>
        </authorList>
    </citation>
    <scope>NUCLEOTIDE SEQUENCE [LARGE SCALE GENOMIC DNA]</scope>
    <source>
        <strain evidence="6">ATCC 23193 / DSM 2154 / NCIB 8452 / DL</strain>
    </source>
</reference>
<dbReference type="InterPro" id="IPR002830">
    <property type="entry name" value="UbiD"/>
</dbReference>
<dbReference type="Pfam" id="PF20695">
    <property type="entry name" value="UbiD_N"/>
    <property type="match status" value="1"/>
</dbReference>
<evidence type="ECO:0000313" key="5">
    <source>
        <dbReference type="EMBL" id="AEG59824.1"/>
    </source>
</evidence>
<evidence type="ECO:0000259" key="4">
    <source>
        <dbReference type="Pfam" id="PF20696"/>
    </source>
</evidence>
<dbReference type="InterPro" id="IPR049381">
    <property type="entry name" value="UbiD-like_C"/>
</dbReference>
<dbReference type="PANTHER" id="PTHR30108:SF17">
    <property type="entry name" value="FERULIC ACID DECARBOXYLASE 1"/>
    <property type="match status" value="1"/>
</dbReference>
<dbReference type="GO" id="GO:0008694">
    <property type="term" value="F:4-hydroxy-3-polyprenylbenzoate decarboxylase activity"/>
    <property type="evidence" value="ECO:0007669"/>
    <property type="project" value="TreeGrafter"/>
</dbReference>
<dbReference type="EMBL" id="CP002780">
    <property type="protein sequence ID" value="AEG59824.1"/>
    <property type="molecule type" value="Genomic_DNA"/>
</dbReference>
<dbReference type="SUPFAM" id="SSF143968">
    <property type="entry name" value="UbiD C-terminal domain-like"/>
    <property type="match status" value="1"/>
</dbReference>
<keyword evidence="6" id="KW-1185">Reference proteome</keyword>
<reference evidence="6" key="1">
    <citation type="submission" date="2011-05" db="EMBL/GenBank/DDBJ databases">
        <title>Complete sequence of Desulfotomaculum ruminis DSM 2154.</title>
        <authorList>
            <person name="Lucas S."/>
            <person name="Copeland A."/>
            <person name="Lapidus A."/>
            <person name="Cheng J.-F."/>
            <person name="Goodwin L."/>
            <person name="Pitluck S."/>
            <person name="Lu M."/>
            <person name="Detter J.C."/>
            <person name="Han C."/>
            <person name="Tapia R."/>
            <person name="Land M."/>
            <person name="Hauser L."/>
            <person name="Kyrpides N."/>
            <person name="Ivanova N."/>
            <person name="Mikhailova N."/>
            <person name="Pagani I."/>
            <person name="Stams A.J.M."/>
            <person name="Plugge C.M."/>
            <person name="Muyzer G."/>
            <person name="Kuever J."/>
            <person name="Parshina S.N."/>
            <person name="Ivanova A.E."/>
            <person name="Nazina T.N."/>
            <person name="Brambilla E."/>
            <person name="Spring S."/>
            <person name="Klenk H.-P."/>
            <person name="Woyke T."/>
        </authorList>
    </citation>
    <scope>NUCLEOTIDE SEQUENCE [LARGE SCALE GENOMIC DNA]</scope>
    <source>
        <strain evidence="6">ATCC 23193 / DSM 2154 / NCIB 8452 / DL</strain>
    </source>
</reference>
<dbReference type="GO" id="GO:0006744">
    <property type="term" value="P:ubiquinone biosynthetic process"/>
    <property type="evidence" value="ECO:0007669"/>
    <property type="project" value="TreeGrafter"/>
</dbReference>
<dbReference type="Gene3D" id="1.20.5.570">
    <property type="entry name" value="Single helix bin"/>
    <property type="match status" value="1"/>
</dbReference>
<dbReference type="NCBIfam" id="TIGR00148">
    <property type="entry name" value="UbiD family decarboxylase"/>
    <property type="match status" value="1"/>
</dbReference>
<dbReference type="Pfam" id="PF20696">
    <property type="entry name" value="UbiD_C"/>
    <property type="match status" value="1"/>
</dbReference>
<evidence type="ECO:0000259" key="3">
    <source>
        <dbReference type="Pfam" id="PF20695"/>
    </source>
</evidence>
<feature type="domain" description="3-octaprenyl-4-hydroxybenzoate carboxy-lyase-like C-terminal" evidence="4">
    <location>
        <begin position="355"/>
        <end position="477"/>
    </location>
</feature>
<dbReference type="Gene3D" id="3.40.1670.10">
    <property type="entry name" value="UbiD C-terminal domain-like"/>
    <property type="match status" value="1"/>
</dbReference>
<protein>
    <submittedName>
        <fullName evidence="5">UbiD family decarboxylase</fullName>
    </submittedName>
</protein>